<evidence type="ECO:0000256" key="1">
    <source>
        <dbReference type="SAM" id="Phobius"/>
    </source>
</evidence>
<dbReference type="Pfam" id="PF13800">
    <property type="entry name" value="Sigma_reg_N"/>
    <property type="match status" value="1"/>
</dbReference>
<feature type="domain" description="Sigma factor regulator C-terminal" evidence="2">
    <location>
        <begin position="159"/>
        <end position="325"/>
    </location>
</feature>
<evidence type="ECO:0000313" key="5">
    <source>
        <dbReference type="Proteomes" id="UP000043699"/>
    </source>
</evidence>
<proteinExistence type="predicted"/>
<keyword evidence="1" id="KW-1133">Transmembrane helix</keyword>
<dbReference type="InterPro" id="IPR025672">
    <property type="entry name" value="Sigma_reg_C_dom"/>
</dbReference>
<name>A0A098ENP9_9BACL</name>
<dbReference type="Proteomes" id="UP000043699">
    <property type="component" value="Unassembled WGS sequence"/>
</dbReference>
<reference evidence="4 5" key="1">
    <citation type="submission" date="2014-09" db="EMBL/GenBank/DDBJ databases">
        <authorList>
            <person name="Urmite Genomes Urmite Genomes"/>
        </authorList>
    </citation>
    <scope>NUCLEOTIDE SEQUENCE [LARGE SCALE GENOMIC DNA]</scope>
    <source>
        <strain evidence="4 5">ES2</strain>
    </source>
</reference>
<dbReference type="OrthoDB" id="2730366at2"/>
<dbReference type="AlphaFoldDB" id="A0A098ENP9"/>
<organism evidence="4 5">
    <name type="scientific">Planococcus massiliensis</name>
    <dbReference type="NCBI Taxonomy" id="1499687"/>
    <lineage>
        <taxon>Bacteria</taxon>
        <taxon>Bacillati</taxon>
        <taxon>Bacillota</taxon>
        <taxon>Bacilli</taxon>
        <taxon>Bacillales</taxon>
        <taxon>Caryophanaceae</taxon>
        <taxon>Planococcus</taxon>
    </lineage>
</organism>
<evidence type="ECO:0000259" key="2">
    <source>
        <dbReference type="Pfam" id="PF13791"/>
    </source>
</evidence>
<feature type="domain" description="Sigma factor regulator N-terminal" evidence="3">
    <location>
        <begin position="10"/>
        <end position="101"/>
    </location>
</feature>
<evidence type="ECO:0000259" key="3">
    <source>
        <dbReference type="Pfam" id="PF13800"/>
    </source>
</evidence>
<keyword evidence="1" id="KW-0472">Membrane</keyword>
<dbReference type="STRING" id="1499687.BN1080_02383"/>
<sequence>MSEWNKELEKKILKKSRFTLTIRILRIFVLCMLVYGIYTILLNVFSDRFHFAEENDFNTKLALEWKTPNVRGTFDYKADGISFFGTTEVTYPIVKKVGKEDLVIGEAKAVKRLSDTNSYIEYQTPGKDQLNFFPFFYPEDPRTGDKLEANPEPDVWKTLDMLHEGIVGELAFSTDRFMEPEELIESLEPYDLDILWMQLHTGEYTDFSPGSSGGSATEVTVYDGIGLPPARTMAEDYLSSTMAFELDASSIEESKIAMLDNMEKLISDKSTDYLEFYLGLNNLQVRYDYLKENGFIVYGAVVTGPVKELLKLQDEEWVRGEQLGEVELWNWSEE</sequence>
<dbReference type="RefSeq" id="WP_052652201.1">
    <property type="nucleotide sequence ID" value="NZ_CCXS01000001.1"/>
</dbReference>
<dbReference type="EMBL" id="CCXS01000001">
    <property type="protein sequence ID" value="CEG23407.1"/>
    <property type="molecule type" value="Genomic_DNA"/>
</dbReference>
<dbReference type="InterPro" id="IPR029101">
    <property type="entry name" value="Sigma_reg_N"/>
</dbReference>
<accession>A0A098ENP9</accession>
<feature type="transmembrane region" description="Helical" evidence="1">
    <location>
        <begin position="20"/>
        <end position="41"/>
    </location>
</feature>
<keyword evidence="5" id="KW-1185">Reference proteome</keyword>
<evidence type="ECO:0000313" key="4">
    <source>
        <dbReference type="EMBL" id="CEG23407.1"/>
    </source>
</evidence>
<gene>
    <name evidence="4" type="primary">yhdL</name>
    <name evidence="4" type="ORF">BN1080_02383</name>
</gene>
<dbReference type="Pfam" id="PF13791">
    <property type="entry name" value="Sigma_reg_C"/>
    <property type="match status" value="1"/>
</dbReference>
<keyword evidence="1" id="KW-0812">Transmembrane</keyword>
<protein>
    <submittedName>
        <fullName evidence="4">Putative anti-sigma-M factor YhdL</fullName>
    </submittedName>
</protein>